<accession>A0ABR9Z7H4</accession>
<evidence type="ECO:0000313" key="2">
    <source>
        <dbReference type="Proteomes" id="UP000726136"/>
    </source>
</evidence>
<evidence type="ECO:0000313" key="1">
    <source>
        <dbReference type="EMBL" id="MBF4374416.1"/>
    </source>
</evidence>
<keyword evidence="2" id="KW-1185">Reference proteome</keyword>
<protein>
    <submittedName>
        <fullName evidence="1">Uncharacterized protein</fullName>
    </submittedName>
</protein>
<dbReference type="EMBL" id="RDPI01000019">
    <property type="protein sequence ID" value="MBF4374416.1"/>
    <property type="molecule type" value="Genomic_DNA"/>
</dbReference>
<comment type="caution">
    <text evidence="1">The sequence shown here is derived from an EMBL/GenBank/DDBJ whole genome shotgun (WGS) entry which is preliminary data.</text>
</comment>
<name>A0ABR9Z7H4_VIBAN</name>
<organism evidence="1 2">
    <name type="scientific">Vibrio anguillarum</name>
    <name type="common">Listonella anguillarum</name>
    <dbReference type="NCBI Taxonomy" id="55601"/>
    <lineage>
        <taxon>Bacteria</taxon>
        <taxon>Pseudomonadati</taxon>
        <taxon>Pseudomonadota</taxon>
        <taxon>Gammaproteobacteria</taxon>
        <taxon>Vibrionales</taxon>
        <taxon>Vibrionaceae</taxon>
        <taxon>Vibrio</taxon>
    </lineage>
</organism>
<dbReference type="Proteomes" id="UP000726136">
    <property type="component" value="Unassembled WGS sequence"/>
</dbReference>
<sequence length="165" mass="18106">MSNETKGYLKAKAKFAFGIGNLSSSIDVGGESVLPKSADDWKVSLTLNAANELIEMHRVNIKDVRLSLVSIEFELEHQLSTFEKPEEHIFSRGNGKTMHIHMMVETLLSMNDKELAEIVTHPDGADAARSELRSMLESGETCLVLDSSCDNRNSDGSCAGHPITE</sequence>
<gene>
    <name evidence="1" type="ORF">EAY46_15210</name>
</gene>
<reference evidence="1 2" key="1">
    <citation type="journal article" date="2021" name="PeerJ">
        <title>Analysis of 44 Vibrio anguillarum genomes reveals high genetic diversity.</title>
        <authorList>
            <person name="Hansen M.J."/>
            <person name="Dalsgaard I."/>
        </authorList>
    </citation>
    <scope>NUCLEOTIDE SEQUENCE [LARGE SCALE GENOMIC DNA]</scope>
    <source>
        <strain evidence="1 2">040915-1/1B</strain>
    </source>
</reference>
<dbReference type="RefSeq" id="WP_194663877.1">
    <property type="nucleotide sequence ID" value="NZ_RDPI01000019.1"/>
</dbReference>
<proteinExistence type="predicted"/>